<feature type="transmembrane region" description="Helical" evidence="13">
    <location>
        <begin position="59"/>
        <end position="89"/>
    </location>
</feature>
<dbReference type="RefSeq" id="WP_176267552.1">
    <property type="nucleotide sequence ID" value="NZ_JABWGV010000003.1"/>
</dbReference>
<name>A0A850H008_9SPHN</name>
<dbReference type="Gene3D" id="1.20.120.620">
    <property type="entry name" value="Backbone structure of the membrane domain of e. Coli histidine kinase receptor kdpd"/>
    <property type="match status" value="1"/>
</dbReference>
<evidence type="ECO:0000313" key="17">
    <source>
        <dbReference type="EMBL" id="NVD45254.1"/>
    </source>
</evidence>
<evidence type="ECO:0000256" key="9">
    <source>
        <dbReference type="ARBA" id="ARBA00022840"/>
    </source>
</evidence>
<evidence type="ECO:0000256" key="3">
    <source>
        <dbReference type="ARBA" id="ARBA00012438"/>
    </source>
</evidence>
<feature type="domain" description="Signal transduction histidine kinase subgroup 2 dimerisation and phosphoacceptor" evidence="14">
    <location>
        <begin position="150"/>
        <end position="224"/>
    </location>
</feature>
<keyword evidence="10 13" id="KW-1133">Transmembrane helix</keyword>
<feature type="domain" description="Histidine kinase/HSP90-like ATPase" evidence="16">
    <location>
        <begin position="240"/>
        <end position="317"/>
    </location>
</feature>
<dbReference type="Pfam" id="PF13493">
    <property type="entry name" value="DUF4118"/>
    <property type="match status" value="1"/>
</dbReference>
<evidence type="ECO:0000256" key="6">
    <source>
        <dbReference type="ARBA" id="ARBA00022692"/>
    </source>
</evidence>
<evidence type="ECO:0000256" key="5">
    <source>
        <dbReference type="ARBA" id="ARBA00022679"/>
    </source>
</evidence>
<dbReference type="Gene3D" id="3.30.565.10">
    <property type="entry name" value="Histidine kinase-like ATPase, C-terminal domain"/>
    <property type="match status" value="1"/>
</dbReference>
<feature type="transmembrane region" description="Helical" evidence="13">
    <location>
        <begin position="27"/>
        <end position="47"/>
    </location>
</feature>
<evidence type="ECO:0000313" key="18">
    <source>
        <dbReference type="Proteomes" id="UP000561438"/>
    </source>
</evidence>
<dbReference type="GO" id="GO:0004673">
    <property type="term" value="F:protein histidine kinase activity"/>
    <property type="evidence" value="ECO:0007669"/>
    <property type="project" value="UniProtKB-EC"/>
</dbReference>
<comment type="subcellular location">
    <subcellularLocation>
        <location evidence="2">Membrane</location>
        <topology evidence="2">Multi-pass membrane protein</topology>
    </subcellularLocation>
</comment>
<dbReference type="Pfam" id="PF13581">
    <property type="entry name" value="HATPase_c_2"/>
    <property type="match status" value="1"/>
</dbReference>
<comment type="catalytic activity">
    <reaction evidence="1">
        <text>ATP + protein L-histidine = ADP + protein N-phospho-L-histidine.</text>
        <dbReference type="EC" id="2.7.13.3"/>
    </reaction>
</comment>
<keyword evidence="9" id="KW-0067">ATP-binding</keyword>
<dbReference type="InterPro" id="IPR011495">
    <property type="entry name" value="Sig_transdc_His_kin_sub2_dim/P"/>
</dbReference>
<comment type="caution">
    <text evidence="17">The sequence shown here is derived from an EMBL/GenBank/DDBJ whole genome shotgun (WGS) entry which is preliminary data.</text>
</comment>
<dbReference type="AlphaFoldDB" id="A0A850H008"/>
<dbReference type="InterPro" id="IPR038318">
    <property type="entry name" value="KdpD_sf"/>
</dbReference>
<evidence type="ECO:0000256" key="2">
    <source>
        <dbReference type="ARBA" id="ARBA00004141"/>
    </source>
</evidence>
<evidence type="ECO:0000256" key="4">
    <source>
        <dbReference type="ARBA" id="ARBA00022553"/>
    </source>
</evidence>
<dbReference type="SUPFAM" id="SSF55874">
    <property type="entry name" value="ATPase domain of HSP90 chaperone/DNA topoisomerase II/histidine kinase"/>
    <property type="match status" value="1"/>
</dbReference>
<dbReference type="InterPro" id="IPR036890">
    <property type="entry name" value="HATPase_C_sf"/>
</dbReference>
<keyword evidence="18" id="KW-1185">Reference proteome</keyword>
<accession>A0A850H008</accession>
<dbReference type="InterPro" id="IPR025201">
    <property type="entry name" value="KdpD_TM"/>
</dbReference>
<dbReference type="GO" id="GO:0016020">
    <property type="term" value="C:membrane"/>
    <property type="evidence" value="ECO:0007669"/>
    <property type="project" value="UniProtKB-SubCell"/>
</dbReference>
<organism evidence="17 18">
    <name type="scientific">Qipengyuania atrilutea</name>
    <dbReference type="NCBI Taxonomy" id="2744473"/>
    <lineage>
        <taxon>Bacteria</taxon>
        <taxon>Pseudomonadati</taxon>
        <taxon>Pseudomonadota</taxon>
        <taxon>Alphaproteobacteria</taxon>
        <taxon>Sphingomonadales</taxon>
        <taxon>Erythrobacteraceae</taxon>
        <taxon>Qipengyuania</taxon>
    </lineage>
</organism>
<keyword evidence="8" id="KW-0418">Kinase</keyword>
<sequence length="346" mass="38000">MANAPLISRLTEFDVVRLVEGKASQRLAQVVFGLTCAVAMILLRSLIDIVAPTSGPFAFVYPTVLLATLFGRWLSGLVAYLICFFWAWYFVLPTANSLHFEDPSDPARVVLNSTAALIVLIFAEMFRYSGCVYARERDEEIERRQMLLSELDHRTKNNFALSVSLLELQQRGLENEESKAVLTQAIGRLHSFASAYTNLSDSHGKGAAVEMDSYLRDVVERFRKAALDDTIKVMVQVDPVEMDRETAVAIGLFTNEALTNCAKYAFADGEGGRIDVALSQRPEGWSLVVSDTGRPSEAALAQAQSTGLGTRLFEAFARQAGASFDIDLTPQGCRVSLTQQQAEPAA</sequence>
<feature type="transmembrane region" description="Helical" evidence="13">
    <location>
        <begin position="109"/>
        <end position="128"/>
    </location>
</feature>
<gene>
    <name evidence="17" type="ORF">HUV48_09530</name>
</gene>
<protein>
    <recommendedName>
        <fullName evidence="3">histidine kinase</fullName>
        <ecNumber evidence="3">2.7.13.3</ecNumber>
    </recommendedName>
</protein>
<keyword evidence="5" id="KW-0808">Transferase</keyword>
<evidence type="ECO:0000256" key="8">
    <source>
        <dbReference type="ARBA" id="ARBA00022777"/>
    </source>
</evidence>
<dbReference type="GO" id="GO:0005524">
    <property type="term" value="F:ATP binding"/>
    <property type="evidence" value="ECO:0007669"/>
    <property type="project" value="UniProtKB-KW"/>
</dbReference>
<keyword evidence="7" id="KW-0547">Nucleotide-binding</keyword>
<evidence type="ECO:0000256" key="10">
    <source>
        <dbReference type="ARBA" id="ARBA00022989"/>
    </source>
</evidence>
<proteinExistence type="predicted"/>
<evidence type="ECO:0000259" key="15">
    <source>
        <dbReference type="Pfam" id="PF13493"/>
    </source>
</evidence>
<evidence type="ECO:0000259" key="14">
    <source>
        <dbReference type="Pfam" id="PF07568"/>
    </source>
</evidence>
<keyword evidence="6 13" id="KW-0812">Transmembrane</keyword>
<evidence type="ECO:0000256" key="7">
    <source>
        <dbReference type="ARBA" id="ARBA00022741"/>
    </source>
</evidence>
<dbReference type="EMBL" id="JABWGV010000003">
    <property type="protein sequence ID" value="NVD45254.1"/>
    <property type="molecule type" value="Genomic_DNA"/>
</dbReference>
<dbReference type="Proteomes" id="UP000561438">
    <property type="component" value="Unassembled WGS sequence"/>
</dbReference>
<keyword evidence="12 13" id="KW-0472">Membrane</keyword>
<dbReference type="PANTHER" id="PTHR41523:SF8">
    <property type="entry name" value="ETHYLENE RESPONSE SENSOR PROTEIN"/>
    <property type="match status" value="1"/>
</dbReference>
<evidence type="ECO:0000256" key="1">
    <source>
        <dbReference type="ARBA" id="ARBA00000085"/>
    </source>
</evidence>
<evidence type="ECO:0000256" key="11">
    <source>
        <dbReference type="ARBA" id="ARBA00023012"/>
    </source>
</evidence>
<evidence type="ECO:0000256" key="13">
    <source>
        <dbReference type="SAM" id="Phobius"/>
    </source>
</evidence>
<dbReference type="EC" id="2.7.13.3" evidence="3"/>
<dbReference type="Pfam" id="PF07568">
    <property type="entry name" value="HisKA_2"/>
    <property type="match status" value="1"/>
</dbReference>
<keyword evidence="4" id="KW-0597">Phosphoprotein</keyword>
<dbReference type="InterPro" id="IPR003594">
    <property type="entry name" value="HATPase_dom"/>
</dbReference>
<reference evidence="17 18" key="1">
    <citation type="submission" date="2020-06" db="EMBL/GenBank/DDBJ databases">
        <title>Altererythrobacter sp. HHU K3-1.</title>
        <authorList>
            <person name="Zhang D."/>
            <person name="Xue H."/>
        </authorList>
    </citation>
    <scope>NUCLEOTIDE SEQUENCE [LARGE SCALE GENOMIC DNA]</scope>
    <source>
        <strain evidence="17 18">HHU K3-1</strain>
    </source>
</reference>
<evidence type="ECO:0000259" key="16">
    <source>
        <dbReference type="Pfam" id="PF13581"/>
    </source>
</evidence>
<feature type="domain" description="Sensor protein KdpD transmembrane" evidence="15">
    <location>
        <begin position="34"/>
        <end position="127"/>
    </location>
</feature>
<keyword evidence="11" id="KW-0902">Two-component regulatory system</keyword>
<dbReference type="GO" id="GO:0000160">
    <property type="term" value="P:phosphorelay signal transduction system"/>
    <property type="evidence" value="ECO:0007669"/>
    <property type="project" value="UniProtKB-KW"/>
</dbReference>
<evidence type="ECO:0000256" key="12">
    <source>
        <dbReference type="ARBA" id="ARBA00023136"/>
    </source>
</evidence>
<dbReference type="PANTHER" id="PTHR41523">
    <property type="entry name" value="TWO-COMPONENT SYSTEM SENSOR PROTEIN"/>
    <property type="match status" value="1"/>
</dbReference>